<dbReference type="InterPro" id="IPR043203">
    <property type="entry name" value="VGCC_Ca_Na"/>
</dbReference>
<dbReference type="PANTHER" id="PTHR10037:SF62">
    <property type="entry name" value="SODIUM CHANNEL PROTEIN 60E"/>
    <property type="match status" value="1"/>
</dbReference>
<evidence type="ECO:0000256" key="2">
    <source>
        <dbReference type="ARBA" id="ARBA00022692"/>
    </source>
</evidence>
<feature type="non-terminal residue" evidence="7">
    <location>
        <position position="322"/>
    </location>
</feature>
<evidence type="ECO:0000256" key="3">
    <source>
        <dbReference type="ARBA" id="ARBA00022989"/>
    </source>
</evidence>
<feature type="domain" description="Ion transport" evidence="6">
    <location>
        <begin position="11"/>
        <end position="87"/>
    </location>
</feature>
<evidence type="ECO:0000313" key="8">
    <source>
        <dbReference type="Proteomes" id="UP001519460"/>
    </source>
</evidence>
<feature type="transmembrane region" description="Helical" evidence="5">
    <location>
        <begin position="222"/>
        <end position="248"/>
    </location>
</feature>
<keyword evidence="8" id="KW-1185">Reference proteome</keyword>
<dbReference type="PANTHER" id="PTHR10037">
    <property type="entry name" value="VOLTAGE-GATED CATION CHANNEL CALCIUM AND SODIUM"/>
    <property type="match status" value="1"/>
</dbReference>
<dbReference type="Proteomes" id="UP001519460">
    <property type="component" value="Unassembled WGS sequence"/>
</dbReference>
<reference evidence="7 8" key="1">
    <citation type="journal article" date="2023" name="Sci. Data">
        <title>Genome assembly of the Korean intertidal mud-creeper Batillaria attramentaria.</title>
        <authorList>
            <person name="Patra A.K."/>
            <person name="Ho P.T."/>
            <person name="Jun S."/>
            <person name="Lee S.J."/>
            <person name="Kim Y."/>
            <person name="Won Y.J."/>
        </authorList>
    </citation>
    <scope>NUCLEOTIDE SEQUENCE [LARGE SCALE GENOMIC DNA]</scope>
    <source>
        <strain evidence="7">Wonlab-2016</strain>
    </source>
</reference>
<evidence type="ECO:0000259" key="6">
    <source>
        <dbReference type="Pfam" id="PF00520"/>
    </source>
</evidence>
<protein>
    <recommendedName>
        <fullName evidence="6">Ion transport domain-containing protein</fullName>
    </recommendedName>
</protein>
<feature type="transmembrane region" description="Helical" evidence="5">
    <location>
        <begin position="60"/>
        <end position="84"/>
    </location>
</feature>
<comment type="subcellular location">
    <subcellularLocation>
        <location evidence="1">Membrane</location>
        <topology evidence="1">Multi-pass membrane protein</topology>
    </subcellularLocation>
</comment>
<name>A0ABD0JD86_9CAEN</name>
<dbReference type="InterPro" id="IPR027359">
    <property type="entry name" value="Volt_channel_dom_sf"/>
</dbReference>
<dbReference type="Gene3D" id="1.20.120.350">
    <property type="entry name" value="Voltage-gated potassium channels. Chain C"/>
    <property type="match status" value="1"/>
</dbReference>
<accession>A0ABD0JD86</accession>
<dbReference type="InterPro" id="IPR005821">
    <property type="entry name" value="Ion_trans_dom"/>
</dbReference>
<keyword evidence="4 5" id="KW-0472">Membrane</keyword>
<dbReference type="Gene3D" id="1.10.287.70">
    <property type="match status" value="2"/>
</dbReference>
<evidence type="ECO:0000256" key="4">
    <source>
        <dbReference type="ARBA" id="ARBA00023136"/>
    </source>
</evidence>
<dbReference type="GO" id="GO:0016020">
    <property type="term" value="C:membrane"/>
    <property type="evidence" value="ECO:0007669"/>
    <property type="project" value="UniProtKB-SubCell"/>
</dbReference>
<sequence>TCAENFTCLGDIGENPNYGYTSFDHVGWGMLSALQLLTLDNWENLNDQMTHINGFYSKPFLFLIVYFGSFYLLNLTLAVLTIAFKAESTRMSMKEREEMRRIGQQKSCVDDKPSFFLTIDLARHCREKFLRRKTAPGNRGMSKHRARLPEVPVLTKFNMASFKIIAFGKLYFSNGWNIFDFVIILVSILEIAVEDLYSLAVIRSYRLLWLFKLASEWTTMQILLKITFSTFGTLGNLAFVVGVLNYTIADVGLKLLSPYYNNFDFQNSEGERWHFKDFPHSFVLVFRLLCGDWIRPLWQCLRAANYVCYVVFVPAVVVGHLV</sequence>
<proteinExistence type="predicted"/>
<feature type="domain" description="Ion transport" evidence="6">
    <location>
        <begin position="162"/>
        <end position="319"/>
    </location>
</feature>
<keyword evidence="3 5" id="KW-1133">Transmembrane helix</keyword>
<organism evidence="7 8">
    <name type="scientific">Batillaria attramentaria</name>
    <dbReference type="NCBI Taxonomy" id="370345"/>
    <lineage>
        <taxon>Eukaryota</taxon>
        <taxon>Metazoa</taxon>
        <taxon>Spiralia</taxon>
        <taxon>Lophotrochozoa</taxon>
        <taxon>Mollusca</taxon>
        <taxon>Gastropoda</taxon>
        <taxon>Caenogastropoda</taxon>
        <taxon>Sorbeoconcha</taxon>
        <taxon>Cerithioidea</taxon>
        <taxon>Batillariidae</taxon>
        <taxon>Batillaria</taxon>
    </lineage>
</organism>
<evidence type="ECO:0000256" key="1">
    <source>
        <dbReference type="ARBA" id="ARBA00004141"/>
    </source>
</evidence>
<dbReference type="AlphaFoldDB" id="A0ABD0JD86"/>
<dbReference type="Pfam" id="PF00520">
    <property type="entry name" value="Ion_trans"/>
    <property type="match status" value="2"/>
</dbReference>
<gene>
    <name evidence="7" type="ORF">BaRGS_00036004</name>
</gene>
<feature type="transmembrane region" description="Helical" evidence="5">
    <location>
        <begin position="178"/>
        <end position="202"/>
    </location>
</feature>
<evidence type="ECO:0000313" key="7">
    <source>
        <dbReference type="EMBL" id="KAK7471366.1"/>
    </source>
</evidence>
<keyword evidence="2 5" id="KW-0812">Transmembrane</keyword>
<feature type="non-terminal residue" evidence="7">
    <location>
        <position position="1"/>
    </location>
</feature>
<dbReference type="SUPFAM" id="SSF81324">
    <property type="entry name" value="Voltage-gated potassium channels"/>
    <property type="match status" value="1"/>
</dbReference>
<comment type="caution">
    <text evidence="7">The sequence shown here is derived from an EMBL/GenBank/DDBJ whole genome shotgun (WGS) entry which is preliminary data.</text>
</comment>
<evidence type="ECO:0000256" key="5">
    <source>
        <dbReference type="SAM" id="Phobius"/>
    </source>
</evidence>
<dbReference type="EMBL" id="JACVVK020000496">
    <property type="protein sequence ID" value="KAK7471366.1"/>
    <property type="molecule type" value="Genomic_DNA"/>
</dbReference>